<comment type="caution">
    <text evidence="1">The sequence shown here is derived from an EMBL/GenBank/DDBJ whole genome shotgun (WGS) entry which is preliminary data.</text>
</comment>
<dbReference type="NCBIfam" id="NF045617">
    <property type="entry name" value="mostly_LP"/>
    <property type="match status" value="1"/>
</dbReference>
<keyword evidence="2" id="KW-1185">Reference proteome</keyword>
<evidence type="ECO:0000313" key="2">
    <source>
        <dbReference type="Proteomes" id="UP000232062"/>
    </source>
</evidence>
<protein>
    <recommendedName>
        <fullName evidence="3">Lipoprotein</fullName>
    </recommendedName>
</protein>
<name>A0A2M9WHU2_9GAMM</name>
<sequence length="147" mass="16608">MNIPQRIISCRLALLVIVFLLAGCLGDRFTLSDNAPLSIDADHICFTVLKPDDYTLSYFDLFERGNRNSVKYPEIAEYKTDNSLLLCLAEDTASDSEIVYVAQFGLTTQTKRKPIRKFSVAFKAEKTGFVSVPLLQNEISYYMGRGY</sequence>
<dbReference type="STRING" id="1076549.HA45_18525"/>
<accession>A0A2M9WHU2</accession>
<dbReference type="Proteomes" id="UP000232062">
    <property type="component" value="Unassembled WGS sequence"/>
</dbReference>
<proteinExistence type="predicted"/>
<gene>
    <name evidence="1" type="ORF">PRCB_03620</name>
</gene>
<dbReference type="EMBL" id="PIQI01000009">
    <property type="protein sequence ID" value="PJZ07111.1"/>
    <property type="molecule type" value="Genomic_DNA"/>
</dbReference>
<dbReference type="AlphaFoldDB" id="A0A2M9WHU2"/>
<organism evidence="1 2">
    <name type="scientific">Pantoea rodasii</name>
    <dbReference type="NCBI Taxonomy" id="1076549"/>
    <lineage>
        <taxon>Bacteria</taxon>
        <taxon>Pseudomonadati</taxon>
        <taxon>Pseudomonadota</taxon>
        <taxon>Gammaproteobacteria</taxon>
        <taxon>Enterobacterales</taxon>
        <taxon>Erwiniaceae</taxon>
        <taxon>Pantoea</taxon>
    </lineage>
</organism>
<dbReference type="PROSITE" id="PS51257">
    <property type="entry name" value="PROKAR_LIPOPROTEIN"/>
    <property type="match status" value="1"/>
</dbReference>
<reference evidence="1 2" key="1">
    <citation type="submission" date="2017-11" db="EMBL/GenBank/DDBJ databases">
        <title>The genome sequence of Pantoea rodasii DSM 26611.</title>
        <authorList>
            <person name="Gao J."/>
            <person name="Mao X."/>
            <person name="Sun J."/>
        </authorList>
    </citation>
    <scope>NUCLEOTIDE SEQUENCE [LARGE SCALE GENOMIC DNA]</scope>
    <source>
        <strain evidence="1 2">DSM 26611</strain>
    </source>
</reference>
<dbReference type="InterPro" id="IPR054657">
    <property type="entry name" value="T6SS_periplasmic_put"/>
</dbReference>
<evidence type="ECO:0000313" key="1">
    <source>
        <dbReference type="EMBL" id="PJZ07111.1"/>
    </source>
</evidence>
<evidence type="ECO:0008006" key="3">
    <source>
        <dbReference type="Google" id="ProtNLM"/>
    </source>
</evidence>